<comment type="caution">
    <text evidence="2">The sequence shown here is derived from an EMBL/GenBank/DDBJ whole genome shotgun (WGS) entry which is preliminary data.</text>
</comment>
<dbReference type="Proteomes" id="UP000011096">
    <property type="component" value="Unassembled WGS sequence"/>
</dbReference>
<proteinExistence type="predicted"/>
<feature type="transmembrane region" description="Helical" evidence="1">
    <location>
        <begin position="608"/>
        <end position="628"/>
    </location>
</feature>
<name>A0A7J6JKZ7_COLFN</name>
<dbReference type="AlphaFoldDB" id="A0A7J6JKZ7"/>
<keyword evidence="1" id="KW-1133">Transmembrane helix</keyword>
<dbReference type="InParanoid" id="A0A7J6JKZ7"/>
<dbReference type="OrthoDB" id="5419219at2759"/>
<dbReference type="RefSeq" id="XP_031882747.1">
    <property type="nucleotide sequence ID" value="XM_032019971.1"/>
</dbReference>
<evidence type="ECO:0000313" key="3">
    <source>
        <dbReference type="Proteomes" id="UP000011096"/>
    </source>
</evidence>
<keyword evidence="1" id="KW-0472">Membrane</keyword>
<keyword evidence="3" id="KW-1185">Reference proteome</keyword>
<evidence type="ECO:0000256" key="1">
    <source>
        <dbReference type="SAM" id="Phobius"/>
    </source>
</evidence>
<evidence type="ECO:0000313" key="2">
    <source>
        <dbReference type="EMBL" id="KAF4490731.1"/>
    </source>
</evidence>
<reference evidence="2 3" key="2">
    <citation type="submission" date="2020-04" db="EMBL/GenBank/DDBJ databases">
        <title>Genome sequencing and assembly of multiple isolates from the Colletotrichum gloeosporioides species complex.</title>
        <authorList>
            <person name="Gan P."/>
            <person name="Shirasu K."/>
        </authorList>
    </citation>
    <scope>NUCLEOTIDE SEQUENCE [LARGE SCALE GENOMIC DNA]</scope>
    <source>
        <strain evidence="2 3">Nara gc5</strain>
    </source>
</reference>
<feature type="transmembrane region" description="Helical" evidence="1">
    <location>
        <begin position="575"/>
        <end position="596"/>
    </location>
</feature>
<organism evidence="2 3">
    <name type="scientific">Colletotrichum fructicola (strain Nara gc5)</name>
    <name type="common">Anthracnose fungus</name>
    <name type="synonym">Colletotrichum gloeosporioides (strain Nara gc5)</name>
    <dbReference type="NCBI Taxonomy" id="1213859"/>
    <lineage>
        <taxon>Eukaryota</taxon>
        <taxon>Fungi</taxon>
        <taxon>Dikarya</taxon>
        <taxon>Ascomycota</taxon>
        <taxon>Pezizomycotina</taxon>
        <taxon>Sordariomycetes</taxon>
        <taxon>Hypocreomycetidae</taxon>
        <taxon>Glomerellales</taxon>
        <taxon>Glomerellaceae</taxon>
        <taxon>Colletotrichum</taxon>
        <taxon>Colletotrichum gloeosporioides species complex</taxon>
    </lineage>
</organism>
<sequence>MTTLQKRTSIPLALPTSLPPKSERLQSLAIRQDRWTKYTIPNVDAEAVCRAVTLHKAFELQEGYVIPDLPKFSDLTSYGDLKEEDDDKLCELEARRLVQIANSETAIRFEGSDSMLGPADARGYFRLHWLGQRLIQALQICKHDALVVMIEHIDRNLRGYAGTQERLLAYFDPATGDERFSGPLLLQGEEYQRYYHAMVNYLTAVLVKIVLQSFRSTYWINNIIAVIARISAKMKVVGHDLPAATEQTLQNGSDARSRIQKQETKNAAYYANNPGFGFNRNYKAAPPLQNRAGYATKYFSEMDLLHNAVIHMLIDSLSAFAVSNHLAPGVDEFESSIALYESFITSEQILLCEQRDGGIGAASETGVTRAFTAGFEVCLRTWEALEKEPTSHTNVSWTSLKWRCSYLDDEGELRPKSRKGAVKLGFMTRVITATVPYAMSSGTFSASLHNLIDKILFSSGKDNRFALLLVEQPKMICTAILRTSQYESRRPTERENSDACPVSETFLLQKRAVGHNENGSSSDTYAQTLSWAVKSPNKTVTLSDREQAKKNLEAVKNKYFKWVTDANAIVISCKWYTWGSLVGCAILVLGGLAVGFTVGDRIHGVDPFNISVFCWVLAGFILLVAKAFRVENWPWSHFLRGQVTCRSVGEVVAVSGVDEQLLIALLLRIDSQIYLRTRGPFDILFLRHTDDIQGGFSIDAPIKMSTAVEGGLIPIKILADWGIGLIFLSARSWSSYNVISSSQNFKEELVCKDITHPASWVDGKIPCYRIRWEEVYVHQVLGVFEQECYFY</sequence>
<keyword evidence="1" id="KW-0812">Transmembrane</keyword>
<dbReference type="EMBL" id="ANPB02000001">
    <property type="protein sequence ID" value="KAF4490731.1"/>
    <property type="molecule type" value="Genomic_DNA"/>
</dbReference>
<accession>A0A7J6JKZ7</accession>
<reference evidence="2 3" key="1">
    <citation type="submission" date="2012-08" db="EMBL/GenBank/DDBJ databases">
        <authorList>
            <person name="Gan P.H.P."/>
            <person name="Ikeda K."/>
            <person name="Irieda H."/>
            <person name="Narusaka M."/>
            <person name="O'Connell R.J."/>
            <person name="Narusaka Y."/>
            <person name="Takano Y."/>
            <person name="Kubo Y."/>
            <person name="Shirasu K."/>
        </authorList>
    </citation>
    <scope>NUCLEOTIDE SEQUENCE [LARGE SCALE GENOMIC DNA]</scope>
    <source>
        <strain evidence="2 3">Nara gc5</strain>
    </source>
</reference>
<dbReference type="GeneID" id="43604195"/>
<gene>
    <name evidence="2" type="ORF">CGGC5_v000950</name>
</gene>
<protein>
    <submittedName>
        <fullName evidence="2">Uncharacterized protein</fullName>
    </submittedName>
</protein>